<keyword evidence="6 8" id="KW-1133">Transmembrane helix</keyword>
<comment type="subcellular location">
    <subcellularLocation>
        <location evidence="1">Cell membrane</location>
        <topology evidence="1">Multi-pass membrane protein</topology>
    </subcellularLocation>
</comment>
<evidence type="ECO:0000256" key="4">
    <source>
        <dbReference type="ARBA" id="ARBA00022475"/>
    </source>
</evidence>
<feature type="transmembrane region" description="Helical" evidence="8">
    <location>
        <begin position="156"/>
        <end position="178"/>
    </location>
</feature>
<dbReference type="EMBL" id="JAKVPQ010000004">
    <property type="protein sequence ID" value="MCH4284977.1"/>
    <property type="molecule type" value="Genomic_DNA"/>
</dbReference>
<feature type="transmembrane region" description="Helical" evidence="8">
    <location>
        <begin position="184"/>
        <end position="206"/>
    </location>
</feature>
<evidence type="ECO:0000256" key="2">
    <source>
        <dbReference type="ARBA" id="ARBA00010145"/>
    </source>
</evidence>
<evidence type="ECO:0000313" key="10">
    <source>
        <dbReference type="Proteomes" id="UP001202402"/>
    </source>
</evidence>
<organism evidence="9 10">
    <name type="scientific">Amedibacillus hominis</name>
    <dbReference type="NCBI Taxonomy" id="2897776"/>
    <lineage>
        <taxon>Bacteria</taxon>
        <taxon>Bacillati</taxon>
        <taxon>Bacillota</taxon>
        <taxon>Erysipelotrichia</taxon>
        <taxon>Erysipelotrichales</taxon>
        <taxon>Erysipelotrichaceae</taxon>
        <taxon>Amedibacillus</taxon>
    </lineage>
</organism>
<keyword evidence="5 8" id="KW-0812">Transmembrane</keyword>
<evidence type="ECO:0000256" key="6">
    <source>
        <dbReference type="ARBA" id="ARBA00022989"/>
    </source>
</evidence>
<accession>A0ABS9R5R8</accession>
<dbReference type="PANTHER" id="PTHR36838:SF1">
    <property type="entry name" value="SLR1864 PROTEIN"/>
    <property type="match status" value="1"/>
</dbReference>
<protein>
    <submittedName>
        <fullName evidence="9">AEC family transporter</fullName>
    </submittedName>
</protein>
<comment type="similarity">
    <text evidence="2">Belongs to the auxin efflux carrier (TC 2.A.69) family.</text>
</comment>
<feature type="transmembrane region" description="Helical" evidence="8">
    <location>
        <begin position="227"/>
        <end position="244"/>
    </location>
</feature>
<dbReference type="PANTHER" id="PTHR36838">
    <property type="entry name" value="AUXIN EFFLUX CARRIER FAMILY PROTEIN"/>
    <property type="match status" value="1"/>
</dbReference>
<dbReference type="InterPro" id="IPR038770">
    <property type="entry name" value="Na+/solute_symporter_sf"/>
</dbReference>
<reference evidence="9 10" key="1">
    <citation type="submission" date="2022-02" db="EMBL/GenBank/DDBJ databases">
        <title>Genome of Erysipelotrichaceae sp. nov. NSJ-176 isolated from human feces.</title>
        <authorList>
            <person name="Abdugheni R."/>
        </authorList>
    </citation>
    <scope>NUCLEOTIDE SEQUENCE [LARGE SCALE GENOMIC DNA]</scope>
    <source>
        <strain evidence="9 10">NSJ-176</strain>
    </source>
</reference>
<name>A0ABS9R5R8_9FIRM</name>
<feature type="transmembrane region" description="Helical" evidence="8">
    <location>
        <begin position="67"/>
        <end position="89"/>
    </location>
</feature>
<sequence length="304" mass="34072">MEIGMILLKQIIMMFIFMLIGVMLYKRKKLTVQGSKEFGNLLLYVVIPLVIIKSFCVEKTDIRVQGLFLSAMLSVLSLLLAITISYLLFKKVHPLDNFASCFSNAGFIGIPLVQAAIGENAVFYIAAYIALLNILQWTYGLFIMTQDQQVISFKKLFMNPIVISTILGCVIFFCKLPMPEMGNTLLQAVAGLNTPLAMLISGVYLAQISFLSMFHDKKLFFSSMVRLLIIPLFTLCMMRLFPFISKEIRLAILIAASAPVGSNIAIFASLYDKEYLYSVKTICLSTILSMITLPFIITIAQSWL</sequence>
<evidence type="ECO:0000256" key="1">
    <source>
        <dbReference type="ARBA" id="ARBA00004651"/>
    </source>
</evidence>
<feature type="transmembrane region" description="Helical" evidence="8">
    <location>
        <begin position="101"/>
        <end position="117"/>
    </location>
</feature>
<feature type="transmembrane region" description="Helical" evidence="8">
    <location>
        <begin position="282"/>
        <end position="303"/>
    </location>
</feature>
<dbReference type="Proteomes" id="UP001202402">
    <property type="component" value="Unassembled WGS sequence"/>
</dbReference>
<keyword evidence="3" id="KW-0813">Transport</keyword>
<evidence type="ECO:0000256" key="5">
    <source>
        <dbReference type="ARBA" id="ARBA00022692"/>
    </source>
</evidence>
<keyword evidence="4" id="KW-1003">Cell membrane</keyword>
<keyword evidence="10" id="KW-1185">Reference proteome</keyword>
<dbReference type="InterPro" id="IPR004776">
    <property type="entry name" value="Mem_transp_PIN-like"/>
</dbReference>
<dbReference type="Gene3D" id="1.20.1530.20">
    <property type="match status" value="1"/>
</dbReference>
<evidence type="ECO:0000256" key="3">
    <source>
        <dbReference type="ARBA" id="ARBA00022448"/>
    </source>
</evidence>
<dbReference type="Pfam" id="PF03547">
    <property type="entry name" value="Mem_trans"/>
    <property type="match status" value="2"/>
</dbReference>
<dbReference type="RefSeq" id="WP_117455527.1">
    <property type="nucleotide sequence ID" value="NZ_JAKVPQ010000004.1"/>
</dbReference>
<evidence type="ECO:0000313" key="9">
    <source>
        <dbReference type="EMBL" id="MCH4284977.1"/>
    </source>
</evidence>
<feature type="transmembrane region" description="Helical" evidence="8">
    <location>
        <begin position="37"/>
        <end position="55"/>
    </location>
</feature>
<feature type="transmembrane region" description="Helical" evidence="8">
    <location>
        <begin position="250"/>
        <end position="270"/>
    </location>
</feature>
<gene>
    <name evidence="9" type="ORF">LQE99_07515</name>
</gene>
<evidence type="ECO:0000256" key="8">
    <source>
        <dbReference type="SAM" id="Phobius"/>
    </source>
</evidence>
<feature type="transmembrane region" description="Helical" evidence="8">
    <location>
        <begin position="123"/>
        <end position="144"/>
    </location>
</feature>
<comment type="caution">
    <text evidence="9">The sequence shown here is derived from an EMBL/GenBank/DDBJ whole genome shotgun (WGS) entry which is preliminary data.</text>
</comment>
<proteinExistence type="inferred from homology"/>
<keyword evidence="7 8" id="KW-0472">Membrane</keyword>
<evidence type="ECO:0000256" key="7">
    <source>
        <dbReference type="ARBA" id="ARBA00023136"/>
    </source>
</evidence>
<feature type="transmembrane region" description="Helical" evidence="8">
    <location>
        <begin position="6"/>
        <end position="25"/>
    </location>
</feature>